<feature type="chain" id="PRO_5045283539" evidence="1">
    <location>
        <begin position="26"/>
        <end position="901"/>
    </location>
</feature>
<dbReference type="EMBL" id="JAERRB010000002">
    <property type="protein sequence ID" value="MBL0740905.1"/>
    <property type="molecule type" value="Genomic_DNA"/>
</dbReference>
<dbReference type="NCBIfam" id="TIGR04183">
    <property type="entry name" value="Por_Secre_tail"/>
    <property type="match status" value="1"/>
</dbReference>
<keyword evidence="4" id="KW-1185">Reference proteome</keyword>
<feature type="domain" description="Secretion system C-terminal sorting" evidence="2">
    <location>
        <begin position="828"/>
        <end position="897"/>
    </location>
</feature>
<sequence length="901" mass="94987">MVVFTLWKKSRIILFALLAASLRLAAQSEEHRTDNWITDGYVDRVEYSNGYTMLSGSFSQVGPYTGNGVATDPVTGVVDASMPKFNGDVYAVAPDGTGGWFVGGYFYGVDTVQTNYLAHIKSDKTIDRTWKPELNGVVYTLAVSGTTLYVGGGFTEIAGKARSHIASFDISTGALNAWNPNASSDVRVIKVSNDIVYAGGGFSTIGGASRISVAAINAAGTATSWAPVLALPPYSPYVYTLLVDQAKGTVYIGGSFSTSGGLTRQGLSQVNITTGATTSWNANLNVDAYVYDLAMSTNGNVLFVGGYFNSVGGAARTNLAALDVGKASLLAWNPVLQSGDYIQDMSLLGNTLYIAGYINTIGGISRTNAAALDVTAPGTAAAPLTNWAPRPTGGGYVVEATAASIFFGGYFSGVNWVNRNGFAVIDDATGEAWPFSFDFDNGGHVNTIVVKDNVLYIGGKFGLINKTARKNLAAFDLTTGKLSTWAPTVNGVSTTDPTNEVFSMRIKDNLLYLGGQFFNINSNSTIRPGLAAIDLATGVANAWNPQVGNGKEISEYVNSIDIVGNTVYAGGNFATVGNTTRSNLAAVDATTGSLLSWAPVSTGEVKKIRVAPAAAYVIGSFEKGVGGQVREAGVAALNLTNGNALSWNPDFDFSYVADVALSTTDVYVAGFFYSVDGSPRPGLASFSLANNTLNPWNPDINTGNDSGYENVSLSTSSNKLFVGGGFGGMGREARQYFGEYDICPAAPVISISNDGTTLTIPSTTPGTLQWYHNAEPIDGATTTSLPINLYEYGIYAVELSLNGCTSRSKDYVYLITGRETTATGAVSLYPNPARDELTVRLAEAASSVTFTFTDITGRTLSTRQGSGMEHVLSVRELPTGVNILMIETPGRKQAYKIMKIN</sequence>
<protein>
    <submittedName>
        <fullName evidence="3">T9SS type A sorting domain-containing protein</fullName>
    </submittedName>
</protein>
<dbReference type="SUPFAM" id="SSF50998">
    <property type="entry name" value="Quinoprotein alcohol dehydrogenase-like"/>
    <property type="match status" value="2"/>
</dbReference>
<dbReference type="PANTHER" id="PTHR31778:SF2">
    <property type="entry name" value="BUD SITE SELECTION PROTEIN RAX2"/>
    <property type="match status" value="1"/>
</dbReference>
<dbReference type="RefSeq" id="WP_202008278.1">
    <property type="nucleotide sequence ID" value="NZ_JAERRB010000002.1"/>
</dbReference>
<gene>
    <name evidence="3" type="ORF">JI741_06720</name>
</gene>
<proteinExistence type="predicted"/>
<dbReference type="InterPro" id="IPR026444">
    <property type="entry name" value="Secre_tail"/>
</dbReference>
<evidence type="ECO:0000313" key="4">
    <source>
        <dbReference type="Proteomes" id="UP000613030"/>
    </source>
</evidence>
<comment type="caution">
    <text evidence="3">The sequence shown here is derived from an EMBL/GenBank/DDBJ whole genome shotgun (WGS) entry which is preliminary data.</text>
</comment>
<keyword evidence="1" id="KW-0732">Signal</keyword>
<dbReference type="PANTHER" id="PTHR31778">
    <property type="entry name" value="BUD SITE SELECTION PROTEIN RAX2"/>
    <property type="match status" value="1"/>
</dbReference>
<accession>A0ABS1KN69</accession>
<dbReference type="Pfam" id="PF18962">
    <property type="entry name" value="Por_Secre_tail"/>
    <property type="match status" value="1"/>
</dbReference>
<organism evidence="3 4">
    <name type="scientific">Chryseolinea lacunae</name>
    <dbReference type="NCBI Taxonomy" id="2801331"/>
    <lineage>
        <taxon>Bacteria</taxon>
        <taxon>Pseudomonadati</taxon>
        <taxon>Bacteroidota</taxon>
        <taxon>Cytophagia</taxon>
        <taxon>Cytophagales</taxon>
        <taxon>Fulvivirgaceae</taxon>
        <taxon>Chryseolinea</taxon>
    </lineage>
</organism>
<feature type="signal peptide" evidence="1">
    <location>
        <begin position="1"/>
        <end position="25"/>
    </location>
</feature>
<evidence type="ECO:0000256" key="1">
    <source>
        <dbReference type="SAM" id="SignalP"/>
    </source>
</evidence>
<evidence type="ECO:0000259" key="2">
    <source>
        <dbReference type="Pfam" id="PF18962"/>
    </source>
</evidence>
<name>A0ABS1KN69_9BACT</name>
<dbReference type="InterPro" id="IPR011047">
    <property type="entry name" value="Quinoprotein_ADH-like_sf"/>
</dbReference>
<reference evidence="3 4" key="1">
    <citation type="submission" date="2021-01" db="EMBL/GenBank/DDBJ databases">
        <title>Chryseolinea sp. Jin1 Genome sequencing and assembly.</title>
        <authorList>
            <person name="Kim I."/>
        </authorList>
    </citation>
    <scope>NUCLEOTIDE SEQUENCE [LARGE SCALE GENOMIC DNA]</scope>
    <source>
        <strain evidence="3 4">Jin1</strain>
    </source>
</reference>
<evidence type="ECO:0000313" key="3">
    <source>
        <dbReference type="EMBL" id="MBL0740905.1"/>
    </source>
</evidence>
<dbReference type="Proteomes" id="UP000613030">
    <property type="component" value="Unassembled WGS sequence"/>
</dbReference>